<proteinExistence type="predicted"/>
<feature type="chain" id="PRO_5043975401" description="BP74 N-terminal domain-containing protein" evidence="1">
    <location>
        <begin position="32"/>
        <end position="262"/>
    </location>
</feature>
<name>A0AAU8GC99_9CHLR</name>
<evidence type="ECO:0000313" key="3">
    <source>
        <dbReference type="EMBL" id="XCH33301.1"/>
    </source>
</evidence>
<gene>
    <name evidence="3" type="ORF">ABV300_00040</name>
</gene>
<sequence>MMIERNQRSRNKLAICALGLLCLLLALPACDSTSGVISGELGKSSSVSIGQTLSFTGADLSIRFAEVISDSRCPAGVECVWPGEVSVKVQITYFKSLHQKTLVQSGAAPGLTIVFFNEYKIAFKVTPYPQAGSPIKKGDYRLELVVTKEAALSGGVLVTFDVVGEKYSVFFREPDAIHDVLAVHNGASQARIPSGRVVRGGTFYNQPWNWHIDPDDIQMVELTIELCDGRPSDVEADIDYWVNTVGRYCPWGAVIIAVEDFR</sequence>
<protein>
    <recommendedName>
        <fullName evidence="2">BP74 N-terminal domain-containing protein</fullName>
    </recommendedName>
</protein>
<evidence type="ECO:0000256" key="1">
    <source>
        <dbReference type="SAM" id="SignalP"/>
    </source>
</evidence>
<accession>A0AAU8GC99</accession>
<organism evidence="3">
    <name type="scientific">Dehalogenimonas sp. 4OHTPN</name>
    <dbReference type="NCBI Taxonomy" id="3166643"/>
    <lineage>
        <taxon>Bacteria</taxon>
        <taxon>Bacillati</taxon>
        <taxon>Chloroflexota</taxon>
        <taxon>Dehalococcoidia</taxon>
        <taxon>Dehalococcoidales</taxon>
        <taxon>Dehalococcoidaceae</taxon>
        <taxon>Dehalogenimonas</taxon>
    </lineage>
</organism>
<reference evidence="3" key="1">
    <citation type="submission" date="2024-06" db="EMBL/GenBank/DDBJ databases">
        <title>A Novel Isolate, Dehalogenimonas sp. Strain 4OHTPN, Dechlorinates Aromatic 4 Hydroxy chlorothalonil by a Novel Reductive Dehalogenase.</title>
        <authorList>
            <person name="Liu G."/>
        </authorList>
    </citation>
    <scope>NUCLEOTIDE SEQUENCE</scope>
    <source>
        <strain evidence="3">4OHTPN</strain>
    </source>
</reference>
<dbReference type="RefSeq" id="WP_353714542.1">
    <property type="nucleotide sequence ID" value="NZ_CP159307.1"/>
</dbReference>
<dbReference type="AlphaFoldDB" id="A0AAU8GC99"/>
<evidence type="ECO:0000259" key="2">
    <source>
        <dbReference type="Pfam" id="PF23621"/>
    </source>
</evidence>
<feature type="signal peptide" evidence="1">
    <location>
        <begin position="1"/>
        <end position="31"/>
    </location>
</feature>
<dbReference type="EMBL" id="CP159307">
    <property type="protein sequence ID" value="XCH33301.1"/>
    <property type="molecule type" value="Genomic_DNA"/>
</dbReference>
<keyword evidence="1" id="KW-0732">Signal</keyword>
<feature type="domain" description="BP74 N-terminal" evidence="2">
    <location>
        <begin position="161"/>
        <end position="258"/>
    </location>
</feature>
<dbReference type="Pfam" id="PF23621">
    <property type="entry name" value="BP74_N"/>
    <property type="match status" value="1"/>
</dbReference>
<dbReference type="InterPro" id="IPR056422">
    <property type="entry name" value="BP74_N"/>
</dbReference>